<dbReference type="SMART" id="SM00710">
    <property type="entry name" value="PbH1"/>
    <property type="match status" value="10"/>
</dbReference>
<keyword evidence="3" id="KW-1185">Reference proteome</keyword>
<dbReference type="PANTHER" id="PTHR11319">
    <property type="entry name" value="G PROTEIN-COUPLED RECEPTOR-RELATED"/>
    <property type="match status" value="1"/>
</dbReference>
<dbReference type="InterPro" id="IPR011050">
    <property type="entry name" value="Pectin_lyase_fold/virulence"/>
</dbReference>
<name>A0A383WCS1_TETOB</name>
<evidence type="ECO:0000313" key="2">
    <source>
        <dbReference type="EMBL" id="SZX74496.1"/>
    </source>
</evidence>
<dbReference type="Proteomes" id="UP000256970">
    <property type="component" value="Unassembled WGS sequence"/>
</dbReference>
<sequence length="525" mass="53056">MLVVKLGAPAVDQRAAQADCRLLLLGYSSSSSSSSSSFVNSSSANLSRQGIARASLNCSSPAGPVAVAISGRYLAQHAQAFSGVNVHSSDACKAHSSAAYRNSSVEALLHFCSEQPLHLTLLQPVVHGVALAVDGNSTNSGIPALLAFGTINASIVGGSFINNTAGAAVIAIQQAALHLDSTEISYHVGQHARGVHAADSAAVSISNSSFSNMTAAGAVLASNKSRISITASTFINNTLNQYDSKGGGLLQFEDSATGTIIGSTISNTTAGQAGGLTAYGNAKAVITRSNFTGNTAASGGAVGVWASAQVTVDGCSFQHNTATTADGAVGVYDSSKVVITRSNFTGNKAGSGGAVGVWGSAQARISACVFDRNYAPGSGAGVWAQERAQVSISHTTFTGNTADKETAVAVTGDAQVNITSSLFDNNTAGQWGAAVVMGKRSKVTVNGCSFQHNAAKTTDGAVGVYDSSEAIITRSNFTDNRGTAGSAVGAWAKAQARISGCVFERNNASTSGAGVQAQEISQQEH</sequence>
<feature type="domain" description="Right handed beta helix" evidence="1">
    <location>
        <begin position="160"/>
        <end position="315"/>
    </location>
</feature>
<dbReference type="SUPFAM" id="SSF51126">
    <property type="entry name" value="Pectin lyase-like"/>
    <property type="match status" value="3"/>
</dbReference>
<evidence type="ECO:0000259" key="1">
    <source>
        <dbReference type="Pfam" id="PF13229"/>
    </source>
</evidence>
<feature type="domain" description="Right handed beta helix" evidence="1">
    <location>
        <begin position="354"/>
        <end position="515"/>
    </location>
</feature>
<reference evidence="2 3" key="1">
    <citation type="submission" date="2016-10" db="EMBL/GenBank/DDBJ databases">
        <authorList>
            <person name="Cai Z."/>
        </authorList>
    </citation>
    <scope>NUCLEOTIDE SEQUENCE [LARGE SCALE GENOMIC DNA]</scope>
</reference>
<dbReference type="AlphaFoldDB" id="A0A383WCS1"/>
<dbReference type="Pfam" id="PF13229">
    <property type="entry name" value="Beta_helix"/>
    <property type="match status" value="2"/>
</dbReference>
<dbReference type="EMBL" id="FNXT01001215">
    <property type="protein sequence ID" value="SZX74496.1"/>
    <property type="molecule type" value="Genomic_DNA"/>
</dbReference>
<dbReference type="InterPro" id="IPR039448">
    <property type="entry name" value="Beta_helix"/>
</dbReference>
<proteinExistence type="predicted"/>
<protein>
    <recommendedName>
        <fullName evidence="1">Right handed beta helix domain-containing protein</fullName>
    </recommendedName>
</protein>
<organism evidence="2 3">
    <name type="scientific">Tetradesmus obliquus</name>
    <name type="common">Green alga</name>
    <name type="synonym">Acutodesmus obliquus</name>
    <dbReference type="NCBI Taxonomy" id="3088"/>
    <lineage>
        <taxon>Eukaryota</taxon>
        <taxon>Viridiplantae</taxon>
        <taxon>Chlorophyta</taxon>
        <taxon>core chlorophytes</taxon>
        <taxon>Chlorophyceae</taxon>
        <taxon>CS clade</taxon>
        <taxon>Sphaeropleales</taxon>
        <taxon>Scenedesmaceae</taxon>
        <taxon>Tetradesmus</taxon>
    </lineage>
</organism>
<dbReference type="PANTHER" id="PTHR11319:SF35">
    <property type="entry name" value="OUTER MEMBRANE PROTEIN PMPC-RELATED"/>
    <property type="match status" value="1"/>
</dbReference>
<evidence type="ECO:0000313" key="3">
    <source>
        <dbReference type="Proteomes" id="UP000256970"/>
    </source>
</evidence>
<dbReference type="InterPro" id="IPR006626">
    <property type="entry name" value="PbH1"/>
</dbReference>
<gene>
    <name evidence="2" type="ORF">BQ4739_LOCUS14764</name>
</gene>
<accession>A0A383WCS1</accession>